<keyword evidence="2" id="KW-1185">Reference proteome</keyword>
<dbReference type="Proteomes" id="UP000183832">
    <property type="component" value="Unassembled WGS sequence"/>
</dbReference>
<reference evidence="1 2" key="1">
    <citation type="submission" date="2015-04" db="EMBL/GenBank/DDBJ databases">
        <authorList>
            <person name="Syromyatnikov M.Y."/>
            <person name="Popov V.N."/>
        </authorList>
    </citation>
    <scope>NUCLEOTIDE SEQUENCE [LARGE SCALE GENOMIC DNA]</scope>
</reference>
<proteinExistence type="predicted"/>
<accession>A0A1J1I648</accession>
<sequence length="96" mass="11031">MIIGTAEIIIAAGFFPAAHQSSLIFLDVCFSVAFNEFFQAVELLELETAELDILLFFYFFAQQHFVRSHDEVALSKSHRGYLSHGRNYSLELWILQ</sequence>
<name>A0A1J1I648_9DIPT</name>
<gene>
    <name evidence="1" type="ORF">CLUMA_CG007392</name>
</gene>
<dbReference type="AlphaFoldDB" id="A0A1J1I648"/>
<dbReference type="EMBL" id="CVRI01000038">
    <property type="protein sequence ID" value="CRK93865.1"/>
    <property type="molecule type" value="Genomic_DNA"/>
</dbReference>
<evidence type="ECO:0000313" key="1">
    <source>
        <dbReference type="EMBL" id="CRK93865.1"/>
    </source>
</evidence>
<organism evidence="1 2">
    <name type="scientific">Clunio marinus</name>
    <dbReference type="NCBI Taxonomy" id="568069"/>
    <lineage>
        <taxon>Eukaryota</taxon>
        <taxon>Metazoa</taxon>
        <taxon>Ecdysozoa</taxon>
        <taxon>Arthropoda</taxon>
        <taxon>Hexapoda</taxon>
        <taxon>Insecta</taxon>
        <taxon>Pterygota</taxon>
        <taxon>Neoptera</taxon>
        <taxon>Endopterygota</taxon>
        <taxon>Diptera</taxon>
        <taxon>Nematocera</taxon>
        <taxon>Chironomoidea</taxon>
        <taxon>Chironomidae</taxon>
        <taxon>Clunio</taxon>
    </lineage>
</organism>
<protein>
    <submittedName>
        <fullName evidence="1">CLUMA_CG007392, isoform A</fullName>
    </submittedName>
</protein>
<evidence type="ECO:0000313" key="2">
    <source>
        <dbReference type="Proteomes" id="UP000183832"/>
    </source>
</evidence>